<sequence length="859" mass="93961">MLEIVRRIGLPRSAERESMPTSFTVTDDELAASPVVAWARDLLAASGPGPSAAIVLGLDRDLHPEGFRLRRAHDGAVTISAGGPVGAAYAVSDIADRIRTAPDPSAALDALDDVDEEPAVPVRGILRSFSSDRLDQDWFRDEAFWTEYLDELATQRINWFQLALGMQYNYSHEIDIRDNYLCFAYPFLVDVPDWNVTVEGLSAEEREANLRALRFASDEAARRGIHFQLGLWMHAAEPDIVPSPHLRYPIHGLTGDDVAAYSAQALSTVLAACPSIAGVTFRVHYEGGVAEDIRGSFWRTVMEGLRDVGRPILIDMHAKGVDAELQEIAAGTGQAVMLSAKYAAEHQGLPYHQTTIRDLERARPSDDDLRQVTQGARRFTRYGYGDFLPADREHDLLFRIWPGTQRLLLWADPVLFAGYARESTIAGALGVELCEPLTFRGRKDTAGNGPRDLYADPELAMGTADWKKYRYEYRLWGRLLYDPDASPETWRRWLRSMFADDAAHVEEAVGTAGRILPLMTVAFDIAADNQSYWPEVFLDIPLLGIADEDWASSEVPAPHAWGSVSPLDPAMFDTTDEYIAGLLAGCATGKHTPIDVAGWFDELAATAAAALDRIAVTGDALETRRVTIDVKVLIQLARFFAAKLRAGVDHGIAMRTDDPRRRSSAARHAASASDAYERILEIVDGVYADDLGFGLRRPQYGHWRDRVPAIDADARGLAELAAAAPRSASSAAAPAPEPAATPAAPSIVVDVASVLRPGHELPVRIEGAESGAHITLHYRHLNQGEDFVETPMTEGPGGFTATIPADYTRSPYPLVLFATVRAADGGAAWVMPGLRGSLADRPYVLVDHPDATGRWSPHR</sequence>
<name>A0ABN1Q385_9PSEU</name>
<comment type="caution">
    <text evidence="1">The sequence shown here is derived from an EMBL/GenBank/DDBJ whole genome shotgun (WGS) entry which is preliminary data.</text>
</comment>
<evidence type="ECO:0000313" key="1">
    <source>
        <dbReference type="EMBL" id="GAA0936340.1"/>
    </source>
</evidence>
<evidence type="ECO:0000313" key="2">
    <source>
        <dbReference type="Proteomes" id="UP001499967"/>
    </source>
</evidence>
<dbReference type="EMBL" id="BAAAHP010000075">
    <property type="protein sequence ID" value="GAA0936340.1"/>
    <property type="molecule type" value="Genomic_DNA"/>
</dbReference>
<gene>
    <name evidence="1" type="ORF">GCM10009559_28700</name>
</gene>
<accession>A0ABN1Q385</accession>
<dbReference type="Proteomes" id="UP001499967">
    <property type="component" value="Unassembled WGS sequence"/>
</dbReference>
<protein>
    <submittedName>
        <fullName evidence="1">Uncharacterized protein</fullName>
    </submittedName>
</protein>
<keyword evidence="2" id="KW-1185">Reference proteome</keyword>
<reference evidence="1 2" key="1">
    <citation type="journal article" date="2019" name="Int. J. Syst. Evol. Microbiol.">
        <title>The Global Catalogue of Microorganisms (GCM) 10K type strain sequencing project: providing services to taxonomists for standard genome sequencing and annotation.</title>
        <authorList>
            <consortium name="The Broad Institute Genomics Platform"/>
            <consortium name="The Broad Institute Genome Sequencing Center for Infectious Disease"/>
            <person name="Wu L."/>
            <person name="Ma J."/>
        </authorList>
    </citation>
    <scope>NUCLEOTIDE SEQUENCE [LARGE SCALE GENOMIC DNA]</scope>
    <source>
        <strain evidence="1 2">JCM 11117</strain>
    </source>
</reference>
<dbReference type="RefSeq" id="WP_343941842.1">
    <property type="nucleotide sequence ID" value="NZ_BAAAHP010000075.1"/>
</dbReference>
<proteinExistence type="predicted"/>
<organism evidence="1 2">
    <name type="scientific">Pseudonocardia zijingensis</name>
    <dbReference type="NCBI Taxonomy" id="153376"/>
    <lineage>
        <taxon>Bacteria</taxon>
        <taxon>Bacillati</taxon>
        <taxon>Actinomycetota</taxon>
        <taxon>Actinomycetes</taxon>
        <taxon>Pseudonocardiales</taxon>
        <taxon>Pseudonocardiaceae</taxon>
        <taxon>Pseudonocardia</taxon>
    </lineage>
</organism>